<dbReference type="RefSeq" id="WP_255915151.1">
    <property type="nucleotide sequence ID" value="NZ_JANFQO010000013.1"/>
</dbReference>
<dbReference type="CDD" id="cd04182">
    <property type="entry name" value="GT_2_like_f"/>
    <property type="match status" value="1"/>
</dbReference>
<dbReference type="Proteomes" id="UP001165498">
    <property type="component" value="Unassembled WGS sequence"/>
</dbReference>
<name>A0ABT1QUM0_9GAMM</name>
<dbReference type="PANTHER" id="PTHR43777">
    <property type="entry name" value="MOLYBDENUM COFACTOR CYTIDYLYLTRANSFERASE"/>
    <property type="match status" value="1"/>
</dbReference>
<evidence type="ECO:0000313" key="4">
    <source>
        <dbReference type="Proteomes" id="UP001165498"/>
    </source>
</evidence>
<protein>
    <submittedName>
        <fullName evidence="3">Nucleotidyltransferase family protein</fullName>
    </submittedName>
</protein>
<dbReference type="EMBL" id="JANFQO010000013">
    <property type="protein sequence ID" value="MCQ4165963.1"/>
    <property type="molecule type" value="Genomic_DNA"/>
</dbReference>
<dbReference type="InterPro" id="IPR025877">
    <property type="entry name" value="MobA-like_NTP_Trfase"/>
</dbReference>
<reference evidence="3" key="1">
    <citation type="submission" date="2022-07" db="EMBL/GenBank/DDBJ databases">
        <title>Tahibacter sp., a new gammaproteobacterium isolated from the silt sample collected at pig farm.</title>
        <authorList>
            <person name="Chen H."/>
        </authorList>
    </citation>
    <scope>NUCLEOTIDE SEQUENCE</scope>
    <source>
        <strain evidence="3">P2K</strain>
    </source>
</reference>
<feature type="domain" description="MobA-like NTP transferase" evidence="2">
    <location>
        <begin position="6"/>
        <end position="164"/>
    </location>
</feature>
<evidence type="ECO:0000313" key="3">
    <source>
        <dbReference type="EMBL" id="MCQ4165963.1"/>
    </source>
</evidence>
<dbReference type="Gene3D" id="3.90.550.10">
    <property type="entry name" value="Spore Coat Polysaccharide Biosynthesis Protein SpsA, Chain A"/>
    <property type="match status" value="1"/>
</dbReference>
<gene>
    <name evidence="3" type="ORF">NM961_14675</name>
</gene>
<comment type="caution">
    <text evidence="3">The sequence shown here is derived from an EMBL/GenBank/DDBJ whole genome shotgun (WGS) entry which is preliminary data.</text>
</comment>
<sequence length="189" mass="19854">MSNHGAVVLAAGASRRLGRPKQLVQVDGESLLRRSLRCVLATAPRDTVVVLGHAAQELAAHIADLPARCVLGAQWQQGMGHSLRQGVAQLAPGCDGVLVVLCDQPALDEAHLQALLRAWQANPRQAAATGYAQTLGVPVLLPRGWLRDAALDGDRGARDLLRARAAQVQVVENAALARDVDVPGDLADG</sequence>
<keyword evidence="1" id="KW-0460">Magnesium</keyword>
<evidence type="ECO:0000259" key="2">
    <source>
        <dbReference type="Pfam" id="PF12804"/>
    </source>
</evidence>
<accession>A0ABT1QUM0</accession>
<proteinExistence type="predicted"/>
<organism evidence="3 4">
    <name type="scientific">Tahibacter harae</name>
    <dbReference type="NCBI Taxonomy" id="2963937"/>
    <lineage>
        <taxon>Bacteria</taxon>
        <taxon>Pseudomonadati</taxon>
        <taxon>Pseudomonadota</taxon>
        <taxon>Gammaproteobacteria</taxon>
        <taxon>Lysobacterales</taxon>
        <taxon>Rhodanobacteraceae</taxon>
        <taxon>Tahibacter</taxon>
    </lineage>
</organism>
<dbReference type="PANTHER" id="PTHR43777:SF1">
    <property type="entry name" value="MOLYBDENUM COFACTOR CYTIDYLYLTRANSFERASE"/>
    <property type="match status" value="1"/>
</dbReference>
<dbReference type="Pfam" id="PF12804">
    <property type="entry name" value="NTP_transf_3"/>
    <property type="match status" value="1"/>
</dbReference>
<dbReference type="SUPFAM" id="SSF53448">
    <property type="entry name" value="Nucleotide-diphospho-sugar transferases"/>
    <property type="match status" value="1"/>
</dbReference>
<keyword evidence="4" id="KW-1185">Reference proteome</keyword>
<dbReference type="InterPro" id="IPR029044">
    <property type="entry name" value="Nucleotide-diphossugar_trans"/>
</dbReference>
<evidence type="ECO:0000256" key="1">
    <source>
        <dbReference type="ARBA" id="ARBA00022842"/>
    </source>
</evidence>